<keyword evidence="1" id="KW-0812">Transmembrane</keyword>
<organism evidence="2">
    <name type="scientific">marine metagenome</name>
    <dbReference type="NCBI Taxonomy" id="408172"/>
    <lineage>
        <taxon>unclassified sequences</taxon>
        <taxon>metagenomes</taxon>
        <taxon>ecological metagenomes</taxon>
    </lineage>
</organism>
<protein>
    <recommendedName>
        <fullName evidence="3">DUF58 domain-containing protein</fullName>
    </recommendedName>
</protein>
<feature type="transmembrane region" description="Helical" evidence="1">
    <location>
        <begin position="29"/>
        <end position="46"/>
    </location>
</feature>
<accession>A0A382X8G4</accession>
<feature type="non-terminal residue" evidence="2">
    <location>
        <position position="167"/>
    </location>
</feature>
<evidence type="ECO:0008006" key="3">
    <source>
        <dbReference type="Google" id="ProtNLM"/>
    </source>
</evidence>
<sequence>MWTRKAVFYVGFGTILVLFAPFINNLQLFLLGTTVLGFVAIHSLVNTRPIDVKITRDFDEDQVFENSGISIDFIIQNKGRPVGFLEIYDNLPSEVEVSKGQNHTIIRLRKDELVINKYSLECRLRGQYHLGNPRLRIYNPSFLFYYEADVESKSSLVVFPQIEQMEG</sequence>
<dbReference type="EMBL" id="UINC01165476">
    <property type="protein sequence ID" value="SVD66885.1"/>
    <property type="molecule type" value="Genomic_DNA"/>
</dbReference>
<dbReference type="PANTHER" id="PTHR34351">
    <property type="entry name" value="SLR1927 PROTEIN-RELATED"/>
    <property type="match status" value="1"/>
</dbReference>
<feature type="transmembrane region" description="Helical" evidence="1">
    <location>
        <begin position="7"/>
        <end position="23"/>
    </location>
</feature>
<keyword evidence="1" id="KW-0472">Membrane</keyword>
<evidence type="ECO:0000256" key="1">
    <source>
        <dbReference type="SAM" id="Phobius"/>
    </source>
</evidence>
<reference evidence="2" key="1">
    <citation type="submission" date="2018-05" db="EMBL/GenBank/DDBJ databases">
        <authorList>
            <person name="Lanie J.A."/>
            <person name="Ng W.-L."/>
            <person name="Kazmierczak K.M."/>
            <person name="Andrzejewski T.M."/>
            <person name="Davidsen T.M."/>
            <person name="Wayne K.J."/>
            <person name="Tettelin H."/>
            <person name="Glass J.I."/>
            <person name="Rusch D."/>
            <person name="Podicherti R."/>
            <person name="Tsui H.-C.T."/>
            <person name="Winkler M.E."/>
        </authorList>
    </citation>
    <scope>NUCLEOTIDE SEQUENCE</scope>
</reference>
<proteinExistence type="predicted"/>
<name>A0A382X8G4_9ZZZZ</name>
<dbReference type="AlphaFoldDB" id="A0A382X8G4"/>
<evidence type="ECO:0000313" key="2">
    <source>
        <dbReference type="EMBL" id="SVD66885.1"/>
    </source>
</evidence>
<gene>
    <name evidence="2" type="ORF">METZ01_LOCUS419739</name>
</gene>
<keyword evidence="1" id="KW-1133">Transmembrane helix</keyword>